<dbReference type="AlphaFoldDB" id="A0A5M3WEW1"/>
<evidence type="ECO:0000313" key="2">
    <source>
        <dbReference type="Proteomes" id="UP000331127"/>
    </source>
</evidence>
<dbReference type="Gene3D" id="3.30.420.40">
    <property type="match status" value="2"/>
</dbReference>
<keyword evidence="2" id="KW-1185">Reference proteome</keyword>
<dbReference type="Pfam" id="PF03702">
    <property type="entry name" value="AnmK"/>
    <property type="match status" value="1"/>
</dbReference>
<organism evidence="1 2">
    <name type="scientific">Acrocarpospora macrocephala</name>
    <dbReference type="NCBI Taxonomy" id="150177"/>
    <lineage>
        <taxon>Bacteria</taxon>
        <taxon>Bacillati</taxon>
        <taxon>Actinomycetota</taxon>
        <taxon>Actinomycetes</taxon>
        <taxon>Streptosporangiales</taxon>
        <taxon>Streptosporangiaceae</taxon>
        <taxon>Acrocarpospora</taxon>
    </lineage>
</organism>
<name>A0A5M3WEW1_9ACTN</name>
<dbReference type="Proteomes" id="UP000331127">
    <property type="component" value="Unassembled WGS sequence"/>
</dbReference>
<accession>A0A5M3WEW1</accession>
<dbReference type="GO" id="GO:0016773">
    <property type="term" value="F:phosphotransferase activity, alcohol group as acceptor"/>
    <property type="evidence" value="ECO:0007669"/>
    <property type="project" value="InterPro"/>
</dbReference>
<dbReference type="PANTHER" id="PTHR30605:SF0">
    <property type="entry name" value="ANHYDRO-N-ACETYLMURAMIC ACID KINASE"/>
    <property type="match status" value="1"/>
</dbReference>
<comment type="caution">
    <text evidence="1">The sequence shown here is derived from an EMBL/GenBank/DDBJ whole genome shotgun (WGS) entry which is preliminary data.</text>
</comment>
<sequence>MDLTVIGMISGTSYDAVDAAVADLSLAGDEIVCRPRGLHSEPLPDELRARIATALPPHATTFEEVCRLHTELGRLFGSVAAAANERLAGGAADLVVSHGQTVFHWVEGGQALGTLQLGAAAWIAEATGVATVTDLRTRDLTRGGHAAPLASTLDAMLVLSEGVRRGSLNLGGIANITVQDGAGDVLAYDIGPASALMDGAVADATGGARRMDTDGALAAAGTVHRGLLDRLLAEPYYRLPPPKSTGKELFHAGYVRNAVGDLAIGTEDLLATLTELTARLVADAGRAQDLAELVVAGGGVRNPTLMARIAALSAPTRLRGIDDFGLPPQGKEAYLMALLGYLSVHGLPGTIPSATGARTGSILGSFTPGARPLRLPEPATVTPRRMRIR</sequence>
<dbReference type="GO" id="GO:0005524">
    <property type="term" value="F:ATP binding"/>
    <property type="evidence" value="ECO:0007669"/>
    <property type="project" value="InterPro"/>
</dbReference>
<keyword evidence="1" id="KW-0418">Kinase</keyword>
<dbReference type="GO" id="GO:0009254">
    <property type="term" value="P:peptidoglycan turnover"/>
    <property type="evidence" value="ECO:0007669"/>
    <property type="project" value="InterPro"/>
</dbReference>
<protein>
    <submittedName>
        <fullName evidence="1">Anhydro-N-acetylmuramic acid kinase</fullName>
    </submittedName>
</protein>
<dbReference type="RefSeq" id="WP_246268018.1">
    <property type="nucleotide sequence ID" value="NZ_BAAAHL010000029.1"/>
</dbReference>
<dbReference type="GO" id="GO:0016301">
    <property type="term" value="F:kinase activity"/>
    <property type="evidence" value="ECO:0007669"/>
    <property type="project" value="UniProtKB-KW"/>
</dbReference>
<keyword evidence="1" id="KW-0808">Transferase</keyword>
<dbReference type="EMBL" id="BLAE01000004">
    <property type="protein sequence ID" value="GES06780.1"/>
    <property type="molecule type" value="Genomic_DNA"/>
</dbReference>
<dbReference type="GO" id="GO:0006040">
    <property type="term" value="P:amino sugar metabolic process"/>
    <property type="evidence" value="ECO:0007669"/>
    <property type="project" value="InterPro"/>
</dbReference>
<dbReference type="PANTHER" id="PTHR30605">
    <property type="entry name" value="ANHYDRO-N-ACETYLMURAMIC ACID KINASE"/>
    <property type="match status" value="1"/>
</dbReference>
<dbReference type="NCBIfam" id="NF007146">
    <property type="entry name" value="PRK09585.2-6"/>
    <property type="match status" value="1"/>
</dbReference>
<proteinExistence type="predicted"/>
<dbReference type="SUPFAM" id="SSF53067">
    <property type="entry name" value="Actin-like ATPase domain"/>
    <property type="match status" value="1"/>
</dbReference>
<reference evidence="1 2" key="1">
    <citation type="submission" date="2019-10" db="EMBL/GenBank/DDBJ databases">
        <title>Whole genome shotgun sequence of Acrocarpospora macrocephala NBRC 16266.</title>
        <authorList>
            <person name="Ichikawa N."/>
            <person name="Kimura A."/>
            <person name="Kitahashi Y."/>
            <person name="Komaki H."/>
            <person name="Oguchi A."/>
        </authorList>
    </citation>
    <scope>NUCLEOTIDE SEQUENCE [LARGE SCALE GENOMIC DNA]</scope>
    <source>
        <strain evidence="1 2">NBRC 16266</strain>
    </source>
</reference>
<dbReference type="InterPro" id="IPR043129">
    <property type="entry name" value="ATPase_NBD"/>
</dbReference>
<dbReference type="InterPro" id="IPR005338">
    <property type="entry name" value="Anhydro_N_Ac-Mur_kinase"/>
</dbReference>
<evidence type="ECO:0000313" key="1">
    <source>
        <dbReference type="EMBL" id="GES06780.1"/>
    </source>
</evidence>
<gene>
    <name evidence="1" type="primary">anmK</name>
    <name evidence="1" type="ORF">Amac_003750</name>
</gene>